<organism evidence="1 2">
    <name type="scientific">Ilyodon furcidens</name>
    <name type="common">goldbreast splitfin</name>
    <dbReference type="NCBI Taxonomy" id="33524"/>
    <lineage>
        <taxon>Eukaryota</taxon>
        <taxon>Metazoa</taxon>
        <taxon>Chordata</taxon>
        <taxon>Craniata</taxon>
        <taxon>Vertebrata</taxon>
        <taxon>Euteleostomi</taxon>
        <taxon>Actinopterygii</taxon>
        <taxon>Neopterygii</taxon>
        <taxon>Teleostei</taxon>
        <taxon>Neoteleostei</taxon>
        <taxon>Acanthomorphata</taxon>
        <taxon>Ovalentaria</taxon>
        <taxon>Atherinomorphae</taxon>
        <taxon>Cyprinodontiformes</taxon>
        <taxon>Goodeidae</taxon>
        <taxon>Ilyodon</taxon>
    </lineage>
</organism>
<keyword evidence="2" id="KW-1185">Reference proteome</keyword>
<dbReference type="Proteomes" id="UP001482620">
    <property type="component" value="Unassembled WGS sequence"/>
</dbReference>
<evidence type="ECO:0000313" key="1">
    <source>
        <dbReference type="EMBL" id="MEQ2254789.1"/>
    </source>
</evidence>
<proteinExistence type="predicted"/>
<gene>
    <name evidence="1" type="ORF">ILYODFUR_007240</name>
</gene>
<name>A0ABV0VCN3_9TELE</name>
<dbReference type="EMBL" id="JAHRIQ010104731">
    <property type="protein sequence ID" value="MEQ2254789.1"/>
    <property type="molecule type" value="Genomic_DNA"/>
</dbReference>
<protein>
    <submittedName>
        <fullName evidence="1">Uncharacterized protein</fullName>
    </submittedName>
</protein>
<reference evidence="1 2" key="1">
    <citation type="submission" date="2021-06" db="EMBL/GenBank/DDBJ databases">
        <authorList>
            <person name="Palmer J.M."/>
        </authorList>
    </citation>
    <scope>NUCLEOTIDE SEQUENCE [LARGE SCALE GENOMIC DNA]</scope>
    <source>
        <strain evidence="2">if_2019</strain>
        <tissue evidence="1">Muscle</tissue>
    </source>
</reference>
<comment type="caution">
    <text evidence="1">The sequence shown here is derived from an EMBL/GenBank/DDBJ whole genome shotgun (WGS) entry which is preliminary data.</text>
</comment>
<evidence type="ECO:0000313" key="2">
    <source>
        <dbReference type="Proteomes" id="UP001482620"/>
    </source>
</evidence>
<sequence length="112" mass="13144">MISLWIRYAAVLNTWAQSFDLIDKVKSEISFIKEVNVSSGRHVSNSISFNEASAQCLLKWRKKRHKWLMVIEDILLEEGVGYNVRVSKWRKMPPSGWYDPMAWEAMNCMSFK</sequence>
<accession>A0ABV0VCN3</accession>